<dbReference type="AlphaFoldDB" id="A0A133N7J0"/>
<evidence type="ECO:0000313" key="2">
    <source>
        <dbReference type="Proteomes" id="UP000070646"/>
    </source>
</evidence>
<gene>
    <name evidence="1" type="ORF">HMPREF3222_01471</name>
</gene>
<sequence length="214" mass="25247">MNNNILVAALFCFSLIFSPSTINLDNKVYSKVEEEICNIEEYGMKIEYITDENMKDKFNHISDYIKIEDFTSIVEKENEIYLNTSKKQFDLDINLIEENSKSRVQIVIVSKNRIDFNNIKEHFQAIHNKNMKNIKYYTYIKGNIRENNNIDEIEEKLIESIGKSKVKETKRINLEKGTTGIINLKSDYQFNYSIMTYEEDRKLILGTPIIFTTY</sequence>
<dbReference type="PATRIC" id="fig|1502.174.peg.1483"/>
<accession>A0A133N7J0</accession>
<protein>
    <recommendedName>
        <fullName evidence="3">TATA-box binding protein</fullName>
    </recommendedName>
</protein>
<name>A0A133N7J0_CLOPF</name>
<evidence type="ECO:0000313" key="1">
    <source>
        <dbReference type="EMBL" id="KXA12173.1"/>
    </source>
</evidence>
<reference evidence="1 2" key="1">
    <citation type="submission" date="2016-01" db="EMBL/GenBank/DDBJ databases">
        <authorList>
            <person name="Oliw E.H."/>
        </authorList>
    </citation>
    <scope>NUCLEOTIDE SEQUENCE [LARGE SCALE GENOMIC DNA]</scope>
    <source>
        <strain evidence="1 2">MJR7757A</strain>
    </source>
</reference>
<dbReference type="EMBL" id="LRPU01000069">
    <property type="protein sequence ID" value="KXA12173.1"/>
    <property type="molecule type" value="Genomic_DNA"/>
</dbReference>
<evidence type="ECO:0008006" key="3">
    <source>
        <dbReference type="Google" id="ProtNLM"/>
    </source>
</evidence>
<proteinExistence type="predicted"/>
<dbReference type="Proteomes" id="UP000070646">
    <property type="component" value="Unassembled WGS sequence"/>
</dbReference>
<comment type="caution">
    <text evidence="1">The sequence shown here is derived from an EMBL/GenBank/DDBJ whole genome shotgun (WGS) entry which is preliminary data.</text>
</comment>
<dbReference type="RefSeq" id="WP_060795542.1">
    <property type="nucleotide sequence ID" value="NZ_KQ956214.1"/>
</dbReference>
<organism evidence="1 2">
    <name type="scientific">Clostridium perfringens</name>
    <dbReference type="NCBI Taxonomy" id="1502"/>
    <lineage>
        <taxon>Bacteria</taxon>
        <taxon>Bacillati</taxon>
        <taxon>Bacillota</taxon>
        <taxon>Clostridia</taxon>
        <taxon>Eubacteriales</taxon>
        <taxon>Clostridiaceae</taxon>
        <taxon>Clostridium</taxon>
    </lineage>
</organism>